<dbReference type="PANTHER" id="PTHR11475">
    <property type="entry name" value="OXIDASE/PEROXIDASE"/>
    <property type="match status" value="1"/>
</dbReference>
<dbReference type="InterPro" id="IPR010255">
    <property type="entry name" value="Haem_peroxidase_sf"/>
</dbReference>
<evidence type="ECO:0000256" key="5">
    <source>
        <dbReference type="ARBA" id="ARBA00023180"/>
    </source>
</evidence>
<evidence type="ECO:0000256" key="4">
    <source>
        <dbReference type="ARBA" id="ARBA00022729"/>
    </source>
</evidence>
<feature type="binding site" description="axial binding residue" evidence="6">
    <location>
        <position position="688"/>
    </location>
    <ligand>
        <name>heme b</name>
        <dbReference type="ChEBI" id="CHEBI:60344"/>
    </ligand>
    <ligandPart>
        <name>Fe</name>
        <dbReference type="ChEBI" id="CHEBI:18248"/>
    </ligandPart>
</feature>
<comment type="subcellular location">
    <subcellularLocation>
        <location evidence="1">Secreted</location>
    </subcellularLocation>
</comment>
<keyword evidence="2" id="KW-0964">Secreted</keyword>
<proteinExistence type="evidence at transcript level"/>
<organism evidence="8">
    <name type="scientific">Hirondellea gigas</name>
    <dbReference type="NCBI Taxonomy" id="1518452"/>
    <lineage>
        <taxon>Eukaryota</taxon>
        <taxon>Metazoa</taxon>
        <taxon>Ecdysozoa</taxon>
        <taxon>Arthropoda</taxon>
        <taxon>Crustacea</taxon>
        <taxon>Multicrustacea</taxon>
        <taxon>Malacostraca</taxon>
        <taxon>Eumalacostraca</taxon>
        <taxon>Peracarida</taxon>
        <taxon>Amphipoda</taxon>
        <taxon>Amphilochidea</taxon>
        <taxon>Lysianassida</taxon>
        <taxon>Lysianassidira</taxon>
        <taxon>Lysianassoidea</taxon>
        <taxon>Lysianassidae</taxon>
        <taxon>Hirondellea</taxon>
    </lineage>
</organism>
<dbReference type="GO" id="GO:0046872">
    <property type="term" value="F:metal ion binding"/>
    <property type="evidence" value="ECO:0007669"/>
    <property type="project" value="UniProtKB-KW"/>
</dbReference>
<dbReference type="SUPFAM" id="SSF48113">
    <property type="entry name" value="Heme-dependent peroxidases"/>
    <property type="match status" value="1"/>
</dbReference>
<evidence type="ECO:0000256" key="3">
    <source>
        <dbReference type="ARBA" id="ARBA00022559"/>
    </source>
</evidence>
<keyword evidence="3 8" id="KW-0575">Peroxidase</keyword>
<keyword evidence="6" id="KW-0349">Heme</keyword>
<dbReference type="GO" id="GO:0020037">
    <property type="term" value="F:heme binding"/>
    <property type="evidence" value="ECO:0007669"/>
    <property type="project" value="InterPro"/>
</dbReference>
<keyword evidence="4" id="KW-0732">Signal</keyword>
<dbReference type="Gene3D" id="1.10.640.10">
    <property type="entry name" value="Haem peroxidase domain superfamily, animal type"/>
    <property type="match status" value="1"/>
</dbReference>
<dbReference type="CDD" id="cd09823">
    <property type="entry name" value="peroxinectin_like"/>
    <property type="match status" value="1"/>
</dbReference>
<evidence type="ECO:0000256" key="2">
    <source>
        <dbReference type="ARBA" id="ARBA00022525"/>
    </source>
</evidence>
<feature type="region of interest" description="Disordered" evidence="7">
    <location>
        <begin position="1"/>
        <end position="67"/>
    </location>
</feature>
<dbReference type="AlphaFoldDB" id="A0A6A7G547"/>
<dbReference type="GO" id="GO:0004601">
    <property type="term" value="F:peroxidase activity"/>
    <property type="evidence" value="ECO:0007669"/>
    <property type="project" value="UniProtKB-KW"/>
</dbReference>
<evidence type="ECO:0000256" key="7">
    <source>
        <dbReference type="SAM" id="MobiDB-lite"/>
    </source>
</evidence>
<dbReference type="PROSITE" id="PS50292">
    <property type="entry name" value="PEROXIDASE_3"/>
    <property type="match status" value="1"/>
</dbReference>
<reference evidence="8" key="1">
    <citation type="submission" date="2017-11" db="EMBL/GenBank/DDBJ databases">
        <title>The sensing device of the deep-sea amphipod.</title>
        <authorList>
            <person name="Kobayashi H."/>
            <person name="Nagahama T."/>
            <person name="Arai W."/>
            <person name="Sasagawa Y."/>
            <person name="Umeda M."/>
            <person name="Hayashi T."/>
            <person name="Nikaido I."/>
            <person name="Watanabe H."/>
            <person name="Oguri K."/>
            <person name="Kitazato H."/>
            <person name="Fujioka K."/>
            <person name="Kido Y."/>
            <person name="Takami H."/>
        </authorList>
    </citation>
    <scope>NUCLEOTIDE SEQUENCE</scope>
    <source>
        <tissue evidence="8">Whole body</tissue>
    </source>
</reference>
<protein>
    <submittedName>
        <fullName evidence="8">Peroxidase-like</fullName>
    </submittedName>
</protein>
<keyword evidence="6" id="KW-0479">Metal-binding</keyword>
<keyword evidence="6" id="KW-0408">Iron</keyword>
<dbReference type="SUPFAM" id="SSF81995">
    <property type="entry name" value="beta-sandwich domain of Sec23/24"/>
    <property type="match status" value="1"/>
</dbReference>
<feature type="compositionally biased region" description="Low complexity" evidence="7">
    <location>
        <begin position="10"/>
        <end position="60"/>
    </location>
</feature>
<accession>A0A6A7G547</accession>
<dbReference type="Pfam" id="PF03098">
    <property type="entry name" value="An_peroxidase"/>
    <property type="match status" value="1"/>
</dbReference>
<keyword evidence="5" id="KW-0325">Glycoprotein</keyword>
<evidence type="ECO:0000256" key="6">
    <source>
        <dbReference type="PIRSR" id="PIRSR619791-2"/>
    </source>
</evidence>
<evidence type="ECO:0000313" key="8">
    <source>
        <dbReference type="EMBL" id="LAC26046.1"/>
    </source>
</evidence>
<sequence>MLLGNKHMRQQQQQHEQQQQKHQQYQQYQQQQQHQQHQLQQQQPQNEQQQQQQQQQSHQLQQRKHQQQNKQQRSQRCLLLAIVLFSFVNYCCCKNNFAEAAATTAGAAEIAAATASESAAETAAAVTETDTAAQPATTALESVAVTAAATAVTAAETATASVTGGEEQNLKGTHQTDGRSISACEECTPVVRCAHAINQGLVVPPCTLKDGSLGVCCPQQGADPDSFTRLTLLEDRLPNLRLMNQEVDVSPVPLQEIKRCVNHGIETSRSIRELERNLLRTKQTLKPGTPAQGHLNFFQVPAIAYEIHRAATTMVSASSRLASILQLPSAERAFGLQRFTVRETELGNTCPPNLACDEASRYRTVNGSCNNLGDPRLGMCLTPFQRIRPAHYDDGVSTPRSRCRSGTALPPVRLVSRTVLTDRDAPDRRFTLSVMQWSQFIDHDITHAPFPALEADGAGIDCCPSGILMTDPSPHPSCFPIPVSESDPFFGPRSQTCLNFVRSMLAPNSNCTFGPAEQMNQITSYLDFSNVYGSTQEQADRLRTYTGGILKTSEGNLLPTDPDREIECDARHRGAVCYFAGDSRVNEMPGLTSLHILFHRKHNNIAADLGVLNPAWDDERIYQETRRIAGAIFQHIVYNEWLPVIIGPRFAERSGLLPQATGFVTDYDPKLSPTIHNELATAAFRFGHTLVQGVLQLSDAEGDLNLLRLRDHFNSPHLFQTGEKVLDLFVRSLFRQNTQKYDNFITRDLTNHLFQTPLHDFGLDLMSLNLQRGRDHGISTYNDIREACGLTRAKSFSDFNDQIPMSVIVKLMQVYEHPDDVDLFMGGITEKSVGDGILGFTFRCVVADQFARSKGADRFFYENSGQTGSFTERQLDSIRAMSWARVICDNSDNITTVQPMAFRAHDDQNNALQKCSGDGIPSLDLYPWHEH</sequence>
<name>A0A6A7G547_9CRUS</name>
<dbReference type="PRINTS" id="PR00457">
    <property type="entry name" value="ANPEROXIDASE"/>
</dbReference>
<dbReference type="GO" id="GO:0006979">
    <property type="term" value="P:response to oxidative stress"/>
    <property type="evidence" value="ECO:0007669"/>
    <property type="project" value="InterPro"/>
</dbReference>
<dbReference type="InterPro" id="IPR037120">
    <property type="entry name" value="Haem_peroxidase_sf_animal"/>
</dbReference>
<keyword evidence="3 8" id="KW-0560">Oxidoreductase</keyword>
<evidence type="ECO:0000256" key="1">
    <source>
        <dbReference type="ARBA" id="ARBA00004613"/>
    </source>
</evidence>
<dbReference type="EMBL" id="IACT01006924">
    <property type="protein sequence ID" value="LAC26046.1"/>
    <property type="molecule type" value="mRNA"/>
</dbReference>
<dbReference type="GO" id="GO:0005576">
    <property type="term" value="C:extracellular region"/>
    <property type="evidence" value="ECO:0007669"/>
    <property type="project" value="UniProtKB-SubCell"/>
</dbReference>
<dbReference type="InterPro" id="IPR019791">
    <property type="entry name" value="Haem_peroxidase_animal"/>
</dbReference>
<dbReference type="PANTHER" id="PTHR11475:SF4">
    <property type="entry name" value="CHORION PEROXIDASE"/>
    <property type="match status" value="1"/>
</dbReference>
<dbReference type="FunFam" id="1.10.640.10:FF:000003">
    <property type="entry name" value="chorion peroxidase"/>
    <property type="match status" value="1"/>
</dbReference>